<proteinExistence type="predicted"/>
<evidence type="ECO:0000256" key="1">
    <source>
        <dbReference type="SAM" id="SignalP"/>
    </source>
</evidence>
<dbReference type="SUPFAM" id="SSF52266">
    <property type="entry name" value="SGNH hydrolase"/>
    <property type="match status" value="1"/>
</dbReference>
<protein>
    <recommendedName>
        <fullName evidence="2">SGNH hydrolase-type esterase domain-containing protein</fullName>
    </recommendedName>
</protein>
<evidence type="ECO:0000313" key="4">
    <source>
        <dbReference type="Proteomes" id="UP000321638"/>
    </source>
</evidence>
<organism evidence="3 4">
    <name type="scientific">Vineibacter terrae</name>
    <dbReference type="NCBI Taxonomy" id="2586908"/>
    <lineage>
        <taxon>Bacteria</taxon>
        <taxon>Pseudomonadati</taxon>
        <taxon>Pseudomonadota</taxon>
        <taxon>Alphaproteobacteria</taxon>
        <taxon>Hyphomicrobiales</taxon>
        <taxon>Vineibacter</taxon>
    </lineage>
</organism>
<keyword evidence="1" id="KW-0732">Signal</keyword>
<dbReference type="EMBL" id="VDUZ01000046">
    <property type="protein sequence ID" value="TXL71229.1"/>
    <property type="molecule type" value="Genomic_DNA"/>
</dbReference>
<dbReference type="InterPro" id="IPR013830">
    <property type="entry name" value="SGNH_hydro"/>
</dbReference>
<comment type="caution">
    <text evidence="3">The sequence shown here is derived from an EMBL/GenBank/DDBJ whole genome shotgun (WGS) entry which is preliminary data.</text>
</comment>
<dbReference type="PROSITE" id="PS51257">
    <property type="entry name" value="PROKAR_LIPOPROTEIN"/>
    <property type="match status" value="1"/>
</dbReference>
<sequence length="439" mass="47638">MPPLRTAAALALAGVLALVTAACIGQTAAEDSAAGDPQLAANPPNPGQLANFHKALADLQARRTNRVTIVQIGDSHTANDHFSGRLRDLFQQRFGDGGRGMLPPGSPFPYYRPYQVEASQSGQWQVLSSNSSANGDAGIYGLSGFVTRGRSPSDSMSLMAGEGRLFDRVEVEVMRQPGGGSLDVFIDGRSAGVIDTKGSVYDLARRSFDSPGATSVELRPRGNGSVDIADWAVYRRGPGVVLTSHGFSGAQVKLLDRWNFQIVTEQLRHLRPALIILAFGTNEGFAPQERLGDYAAEFRSRLQVLRQAAPGASIVVVGPPDANRLPSYCGRIRGERPCAPLTRAEAANYSSMLAGGDRGLCRWHTPAAVDYVRRAQQQVARQLNVYFWDWSSVQGGACGADRWARQDLGHRDHVHMKQDGYWQSADALFENLMRGYRGR</sequence>
<dbReference type="OrthoDB" id="7985403at2"/>
<evidence type="ECO:0000313" key="3">
    <source>
        <dbReference type="EMBL" id="TXL71229.1"/>
    </source>
</evidence>
<dbReference type="Gene3D" id="3.40.50.1110">
    <property type="entry name" value="SGNH hydrolase"/>
    <property type="match status" value="1"/>
</dbReference>
<reference evidence="3 4" key="1">
    <citation type="submission" date="2019-06" db="EMBL/GenBank/DDBJ databases">
        <title>New taxonomy in bacterial strain CC-CFT640, isolated from vineyard.</title>
        <authorList>
            <person name="Lin S.-Y."/>
            <person name="Tsai C.-F."/>
            <person name="Young C.-C."/>
        </authorList>
    </citation>
    <scope>NUCLEOTIDE SEQUENCE [LARGE SCALE GENOMIC DNA]</scope>
    <source>
        <strain evidence="3 4">CC-CFT640</strain>
    </source>
</reference>
<dbReference type="Pfam" id="PF13472">
    <property type="entry name" value="Lipase_GDSL_2"/>
    <property type="match status" value="1"/>
</dbReference>
<dbReference type="RefSeq" id="WP_147850851.1">
    <property type="nucleotide sequence ID" value="NZ_VDUZ01000046.1"/>
</dbReference>
<feature type="domain" description="SGNH hydrolase-type esterase" evidence="2">
    <location>
        <begin position="237"/>
        <end position="422"/>
    </location>
</feature>
<dbReference type="AlphaFoldDB" id="A0A5C8PBZ9"/>
<accession>A0A5C8PBZ9</accession>
<dbReference type="Gene3D" id="2.60.120.1360">
    <property type="match status" value="1"/>
</dbReference>
<feature type="signal peptide" evidence="1">
    <location>
        <begin position="1"/>
        <end position="21"/>
    </location>
</feature>
<evidence type="ECO:0000259" key="2">
    <source>
        <dbReference type="Pfam" id="PF13472"/>
    </source>
</evidence>
<dbReference type="GO" id="GO:0016788">
    <property type="term" value="F:hydrolase activity, acting on ester bonds"/>
    <property type="evidence" value="ECO:0007669"/>
    <property type="project" value="UniProtKB-ARBA"/>
</dbReference>
<dbReference type="Proteomes" id="UP000321638">
    <property type="component" value="Unassembled WGS sequence"/>
</dbReference>
<keyword evidence="4" id="KW-1185">Reference proteome</keyword>
<gene>
    <name evidence="3" type="ORF">FHP25_30850</name>
</gene>
<dbReference type="PANTHER" id="PTHR30383:SF29">
    <property type="entry name" value="SGNH HYDROLASE-TYPE ESTERASE DOMAIN-CONTAINING PROTEIN"/>
    <property type="match status" value="1"/>
</dbReference>
<dbReference type="InterPro" id="IPR051532">
    <property type="entry name" value="Ester_Hydrolysis_Enzymes"/>
</dbReference>
<dbReference type="PANTHER" id="PTHR30383">
    <property type="entry name" value="THIOESTERASE 1/PROTEASE 1/LYSOPHOSPHOLIPASE L1"/>
    <property type="match status" value="1"/>
</dbReference>
<feature type="chain" id="PRO_5023070997" description="SGNH hydrolase-type esterase domain-containing protein" evidence="1">
    <location>
        <begin position="22"/>
        <end position="439"/>
    </location>
</feature>
<name>A0A5C8PBZ9_9HYPH</name>
<dbReference type="InterPro" id="IPR036514">
    <property type="entry name" value="SGNH_hydro_sf"/>
</dbReference>